<gene>
    <name evidence="2" type="ORF">HYC85_029453</name>
</gene>
<evidence type="ECO:0000313" key="2">
    <source>
        <dbReference type="EMBL" id="KAF5933282.1"/>
    </source>
</evidence>
<reference evidence="2 3" key="2">
    <citation type="submission" date="2020-07" db="EMBL/GenBank/DDBJ databases">
        <title>Genome assembly of wild tea tree DASZ reveals pedigree and selection history of tea varieties.</title>
        <authorList>
            <person name="Zhang W."/>
        </authorList>
    </citation>
    <scope>NUCLEOTIDE SEQUENCE [LARGE SCALE GENOMIC DNA]</scope>
    <source>
        <strain evidence="3">cv. G240</strain>
        <tissue evidence="2">Leaf</tissue>
    </source>
</reference>
<name>A0A7J7FY26_CAMSI</name>
<evidence type="ECO:0000313" key="3">
    <source>
        <dbReference type="Proteomes" id="UP000593564"/>
    </source>
</evidence>
<evidence type="ECO:0000256" key="1">
    <source>
        <dbReference type="SAM" id="MobiDB-lite"/>
    </source>
</evidence>
<proteinExistence type="predicted"/>
<sequence length="64" mass="7316">MRHALSISDGQTNPGQRSNMPKQRLKYVKIKAYNTRRTCSFDGSLTMHKDTTLKSSQGMKEVRT</sequence>
<accession>A0A7J7FY26</accession>
<dbReference type="EMBL" id="JACBKZ010000014">
    <property type="protein sequence ID" value="KAF5933282.1"/>
    <property type="molecule type" value="Genomic_DNA"/>
</dbReference>
<comment type="caution">
    <text evidence="2">The sequence shown here is derived from an EMBL/GenBank/DDBJ whole genome shotgun (WGS) entry which is preliminary data.</text>
</comment>
<dbReference type="Proteomes" id="UP000593564">
    <property type="component" value="Unassembled WGS sequence"/>
</dbReference>
<protein>
    <submittedName>
        <fullName evidence="2">Uncharacterized protein</fullName>
    </submittedName>
</protein>
<organism evidence="2 3">
    <name type="scientific">Camellia sinensis</name>
    <name type="common">Tea plant</name>
    <name type="synonym">Thea sinensis</name>
    <dbReference type="NCBI Taxonomy" id="4442"/>
    <lineage>
        <taxon>Eukaryota</taxon>
        <taxon>Viridiplantae</taxon>
        <taxon>Streptophyta</taxon>
        <taxon>Embryophyta</taxon>
        <taxon>Tracheophyta</taxon>
        <taxon>Spermatophyta</taxon>
        <taxon>Magnoliopsida</taxon>
        <taxon>eudicotyledons</taxon>
        <taxon>Gunneridae</taxon>
        <taxon>Pentapetalae</taxon>
        <taxon>asterids</taxon>
        <taxon>Ericales</taxon>
        <taxon>Theaceae</taxon>
        <taxon>Camellia</taxon>
    </lineage>
</organism>
<feature type="region of interest" description="Disordered" evidence="1">
    <location>
        <begin position="1"/>
        <end position="24"/>
    </location>
</feature>
<reference evidence="3" key="1">
    <citation type="journal article" date="2020" name="Nat. Commun.">
        <title>Genome assembly of wild tea tree DASZ reveals pedigree and selection history of tea varieties.</title>
        <authorList>
            <person name="Zhang W."/>
            <person name="Zhang Y."/>
            <person name="Qiu H."/>
            <person name="Guo Y."/>
            <person name="Wan H."/>
            <person name="Zhang X."/>
            <person name="Scossa F."/>
            <person name="Alseekh S."/>
            <person name="Zhang Q."/>
            <person name="Wang P."/>
            <person name="Xu L."/>
            <person name="Schmidt M.H."/>
            <person name="Jia X."/>
            <person name="Li D."/>
            <person name="Zhu A."/>
            <person name="Guo F."/>
            <person name="Chen W."/>
            <person name="Ni D."/>
            <person name="Usadel B."/>
            <person name="Fernie A.R."/>
            <person name="Wen W."/>
        </authorList>
    </citation>
    <scope>NUCLEOTIDE SEQUENCE [LARGE SCALE GENOMIC DNA]</scope>
    <source>
        <strain evidence="3">cv. G240</strain>
    </source>
</reference>
<feature type="compositionally biased region" description="Polar residues" evidence="1">
    <location>
        <begin position="8"/>
        <end position="21"/>
    </location>
</feature>
<keyword evidence="3" id="KW-1185">Reference proteome</keyword>
<dbReference type="AlphaFoldDB" id="A0A7J7FY26"/>